<protein>
    <submittedName>
        <fullName evidence="2">MAM domain-containing glycosylphosphatidylinositol anchor protein 1</fullName>
    </submittedName>
</protein>
<feature type="domain" description="MAM" evidence="1">
    <location>
        <begin position="1"/>
        <end position="115"/>
    </location>
</feature>
<organism evidence="2 3">
    <name type="scientific">Holothuria leucospilota</name>
    <name type="common">Black long sea cucumber</name>
    <name type="synonym">Mertensiothuria leucospilota</name>
    <dbReference type="NCBI Taxonomy" id="206669"/>
    <lineage>
        <taxon>Eukaryota</taxon>
        <taxon>Metazoa</taxon>
        <taxon>Echinodermata</taxon>
        <taxon>Eleutherozoa</taxon>
        <taxon>Echinozoa</taxon>
        <taxon>Holothuroidea</taxon>
        <taxon>Aspidochirotacea</taxon>
        <taxon>Aspidochirotida</taxon>
        <taxon>Holothuriidae</taxon>
        <taxon>Holothuria</taxon>
    </lineage>
</organism>
<dbReference type="SMART" id="SM00137">
    <property type="entry name" value="MAM"/>
    <property type="match status" value="1"/>
</dbReference>
<dbReference type="PROSITE" id="PS50060">
    <property type="entry name" value="MAM_2"/>
    <property type="match status" value="1"/>
</dbReference>
<evidence type="ECO:0000259" key="1">
    <source>
        <dbReference type="PROSITE" id="PS50060"/>
    </source>
</evidence>
<proteinExistence type="predicted"/>
<dbReference type="EMBL" id="JAIZAY010000020">
    <property type="protein sequence ID" value="KAJ8022721.1"/>
    <property type="molecule type" value="Genomic_DNA"/>
</dbReference>
<keyword evidence="3" id="KW-1185">Reference proteome</keyword>
<dbReference type="InterPro" id="IPR013320">
    <property type="entry name" value="ConA-like_dom_sf"/>
</dbReference>
<dbReference type="CDD" id="cd06263">
    <property type="entry name" value="MAM"/>
    <property type="match status" value="1"/>
</dbReference>
<dbReference type="AlphaFoldDB" id="A0A9Q0YJX4"/>
<gene>
    <name evidence="2" type="ORF">HOLleu_37702</name>
</gene>
<dbReference type="Proteomes" id="UP001152320">
    <property type="component" value="Chromosome 20"/>
</dbReference>
<accession>A0A9Q0YJX4</accession>
<evidence type="ECO:0000313" key="2">
    <source>
        <dbReference type="EMBL" id="KAJ8022721.1"/>
    </source>
</evidence>
<reference evidence="2" key="1">
    <citation type="submission" date="2021-10" db="EMBL/GenBank/DDBJ databases">
        <title>Tropical sea cucumber genome reveals ecological adaptation and Cuvierian tubules defense mechanism.</title>
        <authorList>
            <person name="Chen T."/>
        </authorList>
    </citation>
    <scope>NUCLEOTIDE SEQUENCE</scope>
    <source>
        <strain evidence="2">Nanhai2018</strain>
        <tissue evidence="2">Muscle</tissue>
    </source>
</reference>
<dbReference type="PANTHER" id="PTHR23282:SF101">
    <property type="entry name" value="MAM DOMAIN-CONTAINING PROTEIN"/>
    <property type="match status" value="1"/>
</dbReference>
<dbReference type="PANTHER" id="PTHR23282">
    <property type="entry name" value="APICAL ENDOSOMAL GLYCOPROTEIN PRECURSOR"/>
    <property type="match status" value="1"/>
</dbReference>
<name>A0A9Q0YJX4_HOLLE</name>
<dbReference type="InterPro" id="IPR000998">
    <property type="entry name" value="MAM_dom"/>
</dbReference>
<dbReference type="OrthoDB" id="412155at2759"/>
<dbReference type="GO" id="GO:0016020">
    <property type="term" value="C:membrane"/>
    <property type="evidence" value="ECO:0007669"/>
    <property type="project" value="InterPro"/>
</dbReference>
<comment type="caution">
    <text evidence="2">The sequence shown here is derived from an EMBL/GenBank/DDBJ whole genome shotgun (WGS) entry which is preliminary data.</text>
</comment>
<dbReference type="SUPFAM" id="SSF49899">
    <property type="entry name" value="Concanavalin A-like lectins/glucanases"/>
    <property type="match status" value="1"/>
</dbReference>
<dbReference type="Pfam" id="PF00629">
    <property type="entry name" value="MAM"/>
    <property type="match status" value="1"/>
</dbReference>
<sequence length="119" mass="13166">MYIETSAPSISVARLASPSQLATNEGFCLEFYYHMYGTSIGTLNVFLSSGDDFSQEDQIFTRSESQGNRWRQSLSYVNSPSSHWRIIFEGRKGQGSSYGDIAIDDVSFISGPCPTQGKT</sequence>
<dbReference type="InterPro" id="IPR051560">
    <property type="entry name" value="MAM_domain-containing"/>
</dbReference>
<evidence type="ECO:0000313" key="3">
    <source>
        <dbReference type="Proteomes" id="UP001152320"/>
    </source>
</evidence>
<dbReference type="Gene3D" id="2.60.120.200">
    <property type="match status" value="1"/>
</dbReference>